<dbReference type="EMBL" id="WNWR01000305">
    <property type="protein sequence ID" value="KAE9983976.1"/>
    <property type="molecule type" value="Genomic_DNA"/>
</dbReference>
<sequence length="303" mass="33904">MGFVLAFQRFWQRSNASDYVGLGVILGAYVLIQFFMEPFKRMFTLNNVAIQYPHALVERVPIFWLFVYSIGLPLVSILLFILLTKRDGHKTNVTILGLFISLFLTSFITDVIKNAVGRPRPDLIARCKPEKGTPADKLVTWRVCTETDSHTLHDGWKSFPSGHSSFAFAGLGFLSLFLAGQLHSLRPRTDLARGLLALAPLLGAALIAISRCEDYRHDVYDVTIGSILGFLVAHFSYRRYYPALRSSRCDQPYPVASEAVPGKGKGKARDEEEMVGSVRDFDLGDEEMDIEGERLPLAISISR</sequence>
<dbReference type="Proteomes" id="UP000490939">
    <property type="component" value="Unassembled WGS sequence"/>
</dbReference>
<dbReference type="Gene3D" id="1.20.144.10">
    <property type="entry name" value="Phosphatidic acid phosphatase type 2/haloperoxidase"/>
    <property type="match status" value="1"/>
</dbReference>
<dbReference type="SUPFAM" id="SSF48317">
    <property type="entry name" value="Acid phosphatase/Vanadium-dependent haloperoxidase"/>
    <property type="match status" value="1"/>
</dbReference>
<comment type="caution">
    <text evidence="8">The sequence shown here is derived from an EMBL/GenBank/DDBJ whole genome shotgun (WGS) entry which is preliminary data.</text>
</comment>
<feature type="transmembrane region" description="Helical" evidence="6">
    <location>
        <begin position="191"/>
        <end position="210"/>
    </location>
</feature>
<dbReference type="InterPro" id="IPR036938">
    <property type="entry name" value="PAP2/HPO_sf"/>
</dbReference>
<reference evidence="8 9" key="1">
    <citation type="submission" date="2019-07" db="EMBL/GenBank/DDBJ databases">
        <title>Venturia inaequalis Genome Resource.</title>
        <authorList>
            <person name="Lichtner F.J."/>
        </authorList>
    </citation>
    <scope>NUCLEOTIDE SEQUENCE [LARGE SCALE GENOMIC DNA]</scope>
    <source>
        <strain evidence="8 9">DMI_063113</strain>
    </source>
</reference>
<dbReference type="PANTHER" id="PTHR10165:SF35">
    <property type="entry name" value="RE23632P"/>
    <property type="match status" value="1"/>
</dbReference>
<keyword evidence="5 6" id="KW-0472">Membrane</keyword>
<dbReference type="InterPro" id="IPR043216">
    <property type="entry name" value="PAP-like"/>
</dbReference>
<dbReference type="PANTHER" id="PTHR10165">
    <property type="entry name" value="LIPID PHOSPHATE PHOSPHATASE"/>
    <property type="match status" value="1"/>
</dbReference>
<feature type="transmembrane region" description="Helical" evidence="6">
    <location>
        <begin position="62"/>
        <end position="83"/>
    </location>
</feature>
<dbReference type="GO" id="GO:0046839">
    <property type="term" value="P:phospholipid dephosphorylation"/>
    <property type="evidence" value="ECO:0007669"/>
    <property type="project" value="TreeGrafter"/>
</dbReference>
<dbReference type="GO" id="GO:0016020">
    <property type="term" value="C:membrane"/>
    <property type="evidence" value="ECO:0007669"/>
    <property type="project" value="UniProtKB-SubCell"/>
</dbReference>
<organism evidence="8 9">
    <name type="scientific">Venturia inaequalis</name>
    <name type="common">Apple scab fungus</name>
    <dbReference type="NCBI Taxonomy" id="5025"/>
    <lineage>
        <taxon>Eukaryota</taxon>
        <taxon>Fungi</taxon>
        <taxon>Dikarya</taxon>
        <taxon>Ascomycota</taxon>
        <taxon>Pezizomycotina</taxon>
        <taxon>Dothideomycetes</taxon>
        <taxon>Pleosporomycetidae</taxon>
        <taxon>Venturiales</taxon>
        <taxon>Venturiaceae</taxon>
        <taxon>Venturia</taxon>
    </lineage>
</organism>
<keyword evidence="4 6" id="KW-1133">Transmembrane helix</keyword>
<gene>
    <name evidence="8" type="ORF">EG327_005279</name>
</gene>
<name>A0A8H3VA48_VENIN</name>
<evidence type="ECO:0000259" key="7">
    <source>
        <dbReference type="SMART" id="SM00014"/>
    </source>
</evidence>
<comment type="subcellular location">
    <subcellularLocation>
        <location evidence="1">Membrane</location>
        <topology evidence="1">Multi-pass membrane protein</topology>
    </subcellularLocation>
</comment>
<dbReference type="GO" id="GO:0006644">
    <property type="term" value="P:phospholipid metabolic process"/>
    <property type="evidence" value="ECO:0007669"/>
    <property type="project" value="InterPro"/>
</dbReference>
<evidence type="ECO:0000256" key="6">
    <source>
        <dbReference type="SAM" id="Phobius"/>
    </source>
</evidence>
<dbReference type="SMART" id="SM00014">
    <property type="entry name" value="acidPPc"/>
    <property type="match status" value="1"/>
</dbReference>
<dbReference type="FunFam" id="1.20.144.10:FF:000017">
    <property type="entry name" value="Diacylglycerol pyrophosphate phosphatase 1"/>
    <property type="match status" value="1"/>
</dbReference>
<dbReference type="AlphaFoldDB" id="A0A8H3VA48"/>
<evidence type="ECO:0000256" key="3">
    <source>
        <dbReference type="ARBA" id="ARBA00022692"/>
    </source>
</evidence>
<feature type="domain" description="Phosphatidic acid phosphatase type 2/haloperoxidase" evidence="7">
    <location>
        <begin position="96"/>
        <end position="237"/>
    </location>
</feature>
<evidence type="ECO:0000256" key="2">
    <source>
        <dbReference type="ARBA" id="ARBA00008816"/>
    </source>
</evidence>
<evidence type="ECO:0000256" key="4">
    <source>
        <dbReference type="ARBA" id="ARBA00022989"/>
    </source>
</evidence>
<dbReference type="GO" id="GO:0008195">
    <property type="term" value="F:phosphatidate phosphatase activity"/>
    <property type="evidence" value="ECO:0007669"/>
    <property type="project" value="TreeGrafter"/>
</dbReference>
<keyword evidence="3 6" id="KW-0812">Transmembrane</keyword>
<evidence type="ECO:0000313" key="8">
    <source>
        <dbReference type="EMBL" id="KAE9983976.1"/>
    </source>
</evidence>
<dbReference type="InterPro" id="IPR000326">
    <property type="entry name" value="PAP2/HPO"/>
</dbReference>
<feature type="transmembrane region" description="Helical" evidence="6">
    <location>
        <begin position="95"/>
        <end position="112"/>
    </location>
</feature>
<comment type="similarity">
    <text evidence="2">Belongs to the PA-phosphatase related phosphoesterase family.</text>
</comment>
<dbReference type="Pfam" id="PF01569">
    <property type="entry name" value="PAP2"/>
    <property type="match status" value="1"/>
</dbReference>
<accession>A0A8H3VA48</accession>
<proteinExistence type="inferred from homology"/>
<protein>
    <recommendedName>
        <fullName evidence="7">Phosphatidic acid phosphatase type 2/haloperoxidase domain-containing protein</fullName>
    </recommendedName>
</protein>
<evidence type="ECO:0000256" key="1">
    <source>
        <dbReference type="ARBA" id="ARBA00004141"/>
    </source>
</evidence>
<feature type="transmembrane region" description="Helical" evidence="6">
    <location>
        <begin position="222"/>
        <end position="241"/>
    </location>
</feature>
<evidence type="ECO:0000313" key="9">
    <source>
        <dbReference type="Proteomes" id="UP000490939"/>
    </source>
</evidence>
<evidence type="ECO:0000256" key="5">
    <source>
        <dbReference type="ARBA" id="ARBA00023136"/>
    </source>
</evidence>
<dbReference type="CDD" id="cd03390">
    <property type="entry name" value="PAP2_containing_1_like"/>
    <property type="match status" value="1"/>
</dbReference>
<keyword evidence="9" id="KW-1185">Reference proteome</keyword>
<feature type="transmembrane region" description="Helical" evidence="6">
    <location>
        <begin position="162"/>
        <end position="179"/>
    </location>
</feature>
<feature type="transmembrane region" description="Helical" evidence="6">
    <location>
        <begin position="19"/>
        <end position="36"/>
    </location>
</feature>